<feature type="transmembrane region" description="Helical" evidence="3">
    <location>
        <begin position="905"/>
        <end position="927"/>
    </location>
</feature>
<feature type="transmembrane region" description="Helical" evidence="3">
    <location>
        <begin position="580"/>
        <end position="599"/>
    </location>
</feature>
<name>A0A2I4AZ97_AUSLI</name>
<feature type="domain" description="SSD" evidence="4">
    <location>
        <begin position="326"/>
        <end position="464"/>
    </location>
</feature>
<feature type="transmembrane region" description="Helical" evidence="3">
    <location>
        <begin position="335"/>
        <end position="355"/>
    </location>
</feature>
<dbReference type="InterPro" id="IPR053958">
    <property type="entry name" value="HMGCR/SNAP/NPC1-like_SSD"/>
</dbReference>
<feature type="transmembrane region" description="Helical" evidence="3">
    <location>
        <begin position="804"/>
        <end position="824"/>
    </location>
</feature>
<feature type="transmembrane region" description="Helical" evidence="3">
    <location>
        <begin position="408"/>
        <end position="430"/>
    </location>
</feature>
<dbReference type="GO" id="GO:0007268">
    <property type="term" value="P:chemical synaptic transmission"/>
    <property type="evidence" value="ECO:0007669"/>
    <property type="project" value="TreeGrafter"/>
</dbReference>
<keyword evidence="5" id="KW-1185">Reference proteome</keyword>
<dbReference type="Gene3D" id="1.20.1640.10">
    <property type="entry name" value="Multidrug efflux transporter AcrB transmembrane domain"/>
    <property type="match status" value="2"/>
</dbReference>
<dbReference type="GO" id="GO:0050890">
    <property type="term" value="P:cognition"/>
    <property type="evidence" value="ECO:0007669"/>
    <property type="project" value="TreeGrafter"/>
</dbReference>
<feature type="transmembrane region" description="Helical" evidence="3">
    <location>
        <begin position="304"/>
        <end position="323"/>
    </location>
</feature>
<reference evidence="6" key="1">
    <citation type="submission" date="2025-08" db="UniProtKB">
        <authorList>
            <consortium name="RefSeq"/>
        </authorList>
    </citation>
    <scope>IDENTIFICATION</scope>
    <source>
        <strain evidence="6">Quisiro</strain>
        <tissue evidence="6">Liver</tissue>
    </source>
</reference>
<protein>
    <submittedName>
        <fullName evidence="6">Patched domain-containing protein 1</fullName>
    </submittedName>
</protein>
<dbReference type="PANTHER" id="PTHR10796:SF36">
    <property type="entry name" value="PATCHED DOMAIN-CONTAINING PROTEIN 1"/>
    <property type="match status" value="1"/>
</dbReference>
<feature type="transmembrane region" description="Helical" evidence="3">
    <location>
        <begin position="778"/>
        <end position="797"/>
    </location>
</feature>
<sequence>MLGGAPGLSCRWERLEPRPRARMLRQVLHAGLGACFHALGRFVAGHPVFFASAPVLLSVLLGASFSRYRVEEDVESLLAPKHSLAKIEGNLVESLFPVNRSKHALYSDLQTAGRYGRVIITARKGSVLDPPHLDNILQLHRRIYQMQVTVPATGFNRFNYSFSYLCLPDDKNVCIIDDIIRAMEEIQSARASNQTIPVLRYPITQLADGRKAYIGHQLGGVQGWGGAIRIQGTGAKVEGVRSARAVQLTYYLQSQSGLLDRVASQWEKAFCAEVKHFGTSHPKMGLYSSTSSSLRTDFQFSSVLARRPLLASLGVCGVLAILCCSMRDCVRSKPWLGLLALLSVTLSGLTAAGILNLTGATYNSTYLGIPFVMLGHGLFGSFEMLSSWRRTREDQHVKERVASVFEDVMLRFSGSTMVHLTTLGLAASPLTNMDAVRLFCRAAALAVSVSYVYMLSFYSSCLVFTGYLETRYRHGCFCRRVPKQDRLDSKPAWYRCLMHTRYQDETQLSGLPRGAGPTLNSNLTHTEMRGHLTNSTNTHSHSQSHSTASMDSHPQDSHLLLGCVRRCYGDWITNTYVKPFVVLLYLVYISFALMGFLQVTQGSDPSALVAMDTATVLYTRAQQRYFSSYSPVIGFYIYESAPYWNASVQRDLLEYAKGFQRISWLEAYLSYLLDRNESTSQPRENFTHTLRHAFLRDPRFAHFEDDIIFAARGQGEEPDVAASRLFLVAKTTENKREEMSVLLDTLRRLSLTSRVRFLIFNPSFVYLDRYAAAVGSPLRHSLLAALFLLGLSSLAIVEPLVSVWLGLTLLSVQFGVLGFMTLWGVEMDCVSVLCLISALGHSADCSGPLLCGFASGQGESRTRWVRLALERHGIPSLQTLVCYGAALVPIGFVRSNLTRTLFRCLSLTAGCSALHTLAFLPALLTFLPPSKSRDHRPGREGQRQEVECVEMNDSTRVVDQITTV</sequence>
<evidence type="ECO:0000256" key="3">
    <source>
        <dbReference type="SAM" id="Phobius"/>
    </source>
</evidence>
<dbReference type="OrthoDB" id="10027883at2759"/>
<dbReference type="GO" id="GO:0005886">
    <property type="term" value="C:plasma membrane"/>
    <property type="evidence" value="ECO:0007669"/>
    <property type="project" value="TreeGrafter"/>
</dbReference>
<evidence type="ECO:0000259" key="4">
    <source>
        <dbReference type="PROSITE" id="PS50156"/>
    </source>
</evidence>
<evidence type="ECO:0000256" key="2">
    <source>
        <dbReference type="SAM" id="MobiDB-lite"/>
    </source>
</evidence>
<feature type="compositionally biased region" description="Low complexity" evidence="2">
    <location>
        <begin position="533"/>
        <end position="551"/>
    </location>
</feature>
<feature type="transmembrane region" description="Helical" evidence="3">
    <location>
        <begin position="442"/>
        <end position="464"/>
    </location>
</feature>
<accession>A0A2I4AZ97</accession>
<dbReference type="PROSITE" id="PS50156">
    <property type="entry name" value="SSD"/>
    <property type="match status" value="1"/>
</dbReference>
<feature type="region of interest" description="Disordered" evidence="2">
    <location>
        <begin position="531"/>
        <end position="551"/>
    </location>
</feature>
<dbReference type="STRING" id="52670.A0A2I4AZ97"/>
<dbReference type="InterPro" id="IPR051697">
    <property type="entry name" value="Patched_domain-protein"/>
</dbReference>
<evidence type="ECO:0000313" key="6">
    <source>
        <dbReference type="RefSeq" id="XP_013860827.1"/>
    </source>
</evidence>
<dbReference type="KEGG" id="alim:106515529"/>
<dbReference type="InParanoid" id="A0A2I4AZ97"/>
<feature type="transmembrane region" description="Helical" evidence="3">
    <location>
        <begin position="367"/>
        <end position="388"/>
    </location>
</feature>
<dbReference type="Pfam" id="PF12349">
    <property type="entry name" value="Sterol-sensing"/>
    <property type="match status" value="1"/>
</dbReference>
<dbReference type="AlphaFoldDB" id="A0A2I4AZ97"/>
<dbReference type="GeneID" id="106515529"/>
<dbReference type="Proteomes" id="UP000192220">
    <property type="component" value="Unplaced"/>
</dbReference>
<comment type="similarity">
    <text evidence="1">Belongs to the patched family.</text>
</comment>
<dbReference type="GO" id="GO:0045202">
    <property type="term" value="C:synapse"/>
    <property type="evidence" value="ECO:0007669"/>
    <property type="project" value="TreeGrafter"/>
</dbReference>
<feature type="transmembrane region" description="Helical" evidence="3">
    <location>
        <begin position="874"/>
        <end position="893"/>
    </location>
</feature>
<dbReference type="PANTHER" id="PTHR10796">
    <property type="entry name" value="PATCHED-RELATED"/>
    <property type="match status" value="1"/>
</dbReference>
<evidence type="ECO:0000313" key="5">
    <source>
        <dbReference type="Proteomes" id="UP000192220"/>
    </source>
</evidence>
<keyword evidence="3" id="KW-1133">Transmembrane helix</keyword>
<keyword evidence="3" id="KW-0472">Membrane</keyword>
<proteinExistence type="inferred from homology"/>
<evidence type="ECO:0000256" key="1">
    <source>
        <dbReference type="ARBA" id="ARBA00005585"/>
    </source>
</evidence>
<gene>
    <name evidence="6" type="primary">ptchd1</name>
</gene>
<keyword evidence="3" id="KW-0812">Transmembrane</keyword>
<dbReference type="RefSeq" id="XP_013860827.1">
    <property type="nucleotide sequence ID" value="XM_014005373.1"/>
</dbReference>
<organism evidence="5 6">
    <name type="scientific">Austrofundulus limnaeus</name>
    <name type="common">Annual killifish</name>
    <dbReference type="NCBI Taxonomy" id="52670"/>
    <lineage>
        <taxon>Eukaryota</taxon>
        <taxon>Metazoa</taxon>
        <taxon>Chordata</taxon>
        <taxon>Craniata</taxon>
        <taxon>Vertebrata</taxon>
        <taxon>Euteleostomi</taxon>
        <taxon>Actinopterygii</taxon>
        <taxon>Neopterygii</taxon>
        <taxon>Teleostei</taxon>
        <taxon>Neoteleostei</taxon>
        <taxon>Acanthomorphata</taxon>
        <taxon>Ovalentaria</taxon>
        <taxon>Atherinomorphae</taxon>
        <taxon>Cyprinodontiformes</taxon>
        <taxon>Rivulidae</taxon>
        <taxon>Austrofundulus</taxon>
    </lineage>
</organism>
<dbReference type="SUPFAM" id="SSF82866">
    <property type="entry name" value="Multidrug efflux transporter AcrB transmembrane domain"/>
    <property type="match status" value="2"/>
</dbReference>
<dbReference type="CTD" id="139411"/>
<dbReference type="InterPro" id="IPR000731">
    <property type="entry name" value="SSD"/>
</dbReference>